<dbReference type="EnsemblBacteria" id="ABY36772">
    <property type="protein sequence ID" value="ABY36772"/>
    <property type="gene ID" value="Caur_3588"/>
</dbReference>
<feature type="domain" description="PBP" evidence="5">
    <location>
        <begin position="58"/>
        <end position="307"/>
    </location>
</feature>
<name>A9WAI2_CHLAA</name>
<dbReference type="SUPFAM" id="SSF53850">
    <property type="entry name" value="Periplasmic binding protein-like II"/>
    <property type="match status" value="1"/>
</dbReference>
<dbReference type="InParanoid" id="A9WAI2"/>
<dbReference type="Pfam" id="PF12849">
    <property type="entry name" value="PBP_like_2"/>
    <property type="match status" value="1"/>
</dbReference>
<sequence length="362" mass="39133">MRLLRIIYFSLITLLLVACGTGLSPTAQPEATPSPTSEAPLLSPTAALRLPDTDLARLAGEIKIDGSSTVFPITERVAVAFGDLAPDVTIRLGVSGTGGGFTRFCAGETDISNASRPIKQKEIDACAASGITFIELPVAFDGLSVVVHPQNTWVDCLTVAELNLMWAPEATNRITRWNQIRAEWPAEPLHLYGAGVDSGTYDYFTSAIVGAEGVSRSDYTASEDDYLLAQDVAADRLGLGFFGYAYYAEYADQLRAVAIDNGQGCVAPTVKTIVDGSYQPLSRPIFIYVRADSLNRPEIAAFVRFYVQNGAMFAEQALYVPLPETVYQLALQRVERRITGSVFSGGSQVGLSIEQLLQLEDR</sequence>
<dbReference type="InterPro" id="IPR050811">
    <property type="entry name" value="Phosphate_ABC_transporter"/>
</dbReference>
<dbReference type="NCBIfam" id="TIGR02136">
    <property type="entry name" value="ptsS_2"/>
    <property type="match status" value="1"/>
</dbReference>
<evidence type="ECO:0000259" key="5">
    <source>
        <dbReference type="Pfam" id="PF12849"/>
    </source>
</evidence>
<dbReference type="AlphaFoldDB" id="A9WAI2"/>
<dbReference type="STRING" id="324602.Caur_3588"/>
<dbReference type="EMBL" id="CP000909">
    <property type="protein sequence ID" value="ABY36772.1"/>
    <property type="molecule type" value="Genomic_DNA"/>
</dbReference>
<keyword evidence="3" id="KW-0732">Signal</keyword>
<evidence type="ECO:0000256" key="2">
    <source>
        <dbReference type="ARBA" id="ARBA00022448"/>
    </source>
</evidence>
<evidence type="ECO:0000256" key="3">
    <source>
        <dbReference type="ARBA" id="ARBA00022729"/>
    </source>
</evidence>
<dbReference type="Proteomes" id="UP000002008">
    <property type="component" value="Chromosome"/>
</dbReference>
<evidence type="ECO:0000256" key="1">
    <source>
        <dbReference type="ARBA" id="ARBA00008725"/>
    </source>
</evidence>
<dbReference type="FunFam" id="3.40.190.10:FF:000156">
    <property type="entry name" value="Phosphate ABC transporter, phosphate-binding protein"/>
    <property type="match status" value="1"/>
</dbReference>
<dbReference type="InterPro" id="IPR024370">
    <property type="entry name" value="PBP_domain"/>
</dbReference>
<evidence type="ECO:0000313" key="6">
    <source>
        <dbReference type="EMBL" id="ABY36772.1"/>
    </source>
</evidence>
<keyword evidence="4" id="KW-0592">Phosphate transport</keyword>
<keyword evidence="7" id="KW-1185">Reference proteome</keyword>
<evidence type="ECO:0000313" key="7">
    <source>
        <dbReference type="Proteomes" id="UP000002008"/>
    </source>
</evidence>
<keyword evidence="2 4" id="KW-0813">Transport</keyword>
<dbReference type="eggNOG" id="COG0226">
    <property type="taxonomic scope" value="Bacteria"/>
</dbReference>
<dbReference type="InterPro" id="IPR011862">
    <property type="entry name" value="Phos-bd"/>
</dbReference>
<dbReference type="GO" id="GO:0006817">
    <property type="term" value="P:phosphate ion transport"/>
    <property type="evidence" value="ECO:0007669"/>
    <property type="project" value="UniProtKB-UniRule"/>
</dbReference>
<evidence type="ECO:0000256" key="4">
    <source>
        <dbReference type="RuleBase" id="RU367119"/>
    </source>
</evidence>
<organism evidence="6 7">
    <name type="scientific">Chloroflexus aurantiacus (strain ATCC 29366 / DSM 635 / J-10-fl)</name>
    <dbReference type="NCBI Taxonomy" id="324602"/>
    <lineage>
        <taxon>Bacteria</taxon>
        <taxon>Bacillati</taxon>
        <taxon>Chloroflexota</taxon>
        <taxon>Chloroflexia</taxon>
        <taxon>Chloroflexales</taxon>
        <taxon>Chloroflexineae</taxon>
        <taxon>Chloroflexaceae</taxon>
        <taxon>Chloroflexus</taxon>
    </lineage>
</organism>
<dbReference type="PROSITE" id="PS51257">
    <property type="entry name" value="PROKAR_LIPOPROTEIN"/>
    <property type="match status" value="1"/>
</dbReference>
<comment type="function">
    <text evidence="4">Involved in the system for phosphate transport across the cytoplasmic membrane.</text>
</comment>
<comment type="similarity">
    <text evidence="1 4">Belongs to the PstS family.</text>
</comment>
<dbReference type="GO" id="GO:0042301">
    <property type="term" value="F:phosphate ion binding"/>
    <property type="evidence" value="ECO:0007669"/>
    <property type="project" value="UniProtKB-UniRule"/>
</dbReference>
<dbReference type="PANTHER" id="PTHR30570">
    <property type="entry name" value="PERIPLASMIC PHOSPHATE BINDING COMPONENT OF PHOSPHATE ABC TRANSPORTER"/>
    <property type="match status" value="1"/>
</dbReference>
<dbReference type="HOGENOM" id="CLU_026228_1_0_0"/>
<dbReference type="PATRIC" id="fig|324602.8.peg.4039"/>
<dbReference type="KEGG" id="cau:Caur_3588"/>
<dbReference type="Gene3D" id="3.40.190.10">
    <property type="entry name" value="Periplasmic binding protein-like II"/>
    <property type="match status" value="2"/>
</dbReference>
<reference evidence="7" key="1">
    <citation type="journal article" date="2011" name="BMC Genomics">
        <title>Complete genome sequence of the filamentous anoxygenic phototrophic bacterium Chloroflexus aurantiacus.</title>
        <authorList>
            <person name="Tang K.H."/>
            <person name="Barry K."/>
            <person name="Chertkov O."/>
            <person name="Dalin E."/>
            <person name="Han C.S."/>
            <person name="Hauser L.J."/>
            <person name="Honchak B.M."/>
            <person name="Karbach L.E."/>
            <person name="Land M.L."/>
            <person name="Lapidus A."/>
            <person name="Larimer F.W."/>
            <person name="Mikhailova N."/>
            <person name="Pitluck S."/>
            <person name="Pierson B.K."/>
            <person name="Blankenship R.E."/>
        </authorList>
    </citation>
    <scope>NUCLEOTIDE SEQUENCE [LARGE SCALE GENOMIC DNA]</scope>
    <source>
        <strain evidence="7">ATCC 29366 / DSM 635 / J-10-fl</strain>
    </source>
</reference>
<accession>A9WAI2</accession>
<gene>
    <name evidence="6" type="ordered locus">Caur_3588</name>
</gene>
<protein>
    <recommendedName>
        <fullName evidence="4">Phosphate-binding protein</fullName>
    </recommendedName>
</protein>
<dbReference type="CDD" id="cd13654">
    <property type="entry name" value="PBP2_phosphate_like_2"/>
    <property type="match status" value="1"/>
</dbReference>
<dbReference type="PANTHER" id="PTHR30570:SF1">
    <property type="entry name" value="PHOSPHATE-BINDING PROTEIN PSTS"/>
    <property type="match status" value="1"/>
</dbReference>
<proteinExistence type="inferred from homology"/>
<dbReference type="RefSeq" id="WP_012259425.1">
    <property type="nucleotide sequence ID" value="NC_010175.1"/>
</dbReference>